<dbReference type="Pfam" id="PF01191">
    <property type="entry name" value="RNA_pol_Rpb5_C"/>
    <property type="match status" value="1"/>
</dbReference>
<dbReference type="HAMAP" id="MF_00025">
    <property type="entry name" value="RNApol_Rpo5_RPB5"/>
    <property type="match status" value="1"/>
</dbReference>
<evidence type="ECO:0000313" key="7">
    <source>
        <dbReference type="Proteomes" id="UP000226431"/>
    </source>
</evidence>
<proteinExistence type="inferred from homology"/>
<dbReference type="SUPFAM" id="SSF53036">
    <property type="entry name" value="Eukaryotic RPB5 N-terminal domain"/>
    <property type="match status" value="1"/>
</dbReference>
<dbReference type="STRING" id="2004952.A0A2C5ZBL3"/>
<dbReference type="NCBIfam" id="NF007129">
    <property type="entry name" value="PRK09570.1"/>
    <property type="match status" value="1"/>
</dbReference>
<reference evidence="6 7" key="1">
    <citation type="submission" date="2017-06" db="EMBL/GenBank/DDBJ databases">
        <title>Ant-infecting Ophiocordyceps genomes reveal a high diversity of potential behavioral manipulation genes and a possible major role for enterotoxins.</title>
        <authorList>
            <person name="De Bekker C."/>
            <person name="Evans H.C."/>
            <person name="Brachmann A."/>
            <person name="Hughes D.P."/>
        </authorList>
    </citation>
    <scope>NUCLEOTIDE SEQUENCE [LARGE SCALE GENOMIC DNA]</scope>
    <source>
        <strain evidence="6 7">Map16</strain>
    </source>
</reference>
<dbReference type="InterPro" id="IPR014381">
    <property type="entry name" value="Arch_Rpo5/euc_Rpb5"/>
</dbReference>
<sequence length="719" mass="78535">MLIPVLVVKLTVIHPISLFITLEQTLLSNCFPLNRVLEQDILFSDPVGIVKQIFCLGQVSSWTCVQNILFFAACAHTQPTSEHKHCLASLTTAGCLKTRFSVIVVGALCDICWVKRDEIPTMGFIRNLWKTEARFRRRQVMPCCEPEKVSDAEGEPYEGLSGTAYPADIYYPSPPRNDASPYGNNDVIAYPFLGYEDEEPVIAQDEANAPARNGAFVDVDNDDNSDSDSDAGVPIAMYQDNHLVGNPQASPADGNPLPFANMADNDSEDEEPYQPALLWNAALAAAQARAALWAEADDADDEASLGAVEDWDEAAGFDGEAGGAWLHDGDVMMEDVGGFGVVDQVGELGVDNQLEGFVQGFEDADQLDGLGFANPLLQGDNGLYQDNNINMANPFNAQLLSAAHHFNLLRLHENRVPSPSSSSEAADNAADALWLHEIARAIYSLLPDEVVSLGTVWLFPVPFADEARHLTNLARDAQRMTVLWIAAGEARRGPAGAGVADVRVEDEARVQRLVGSRPLPEGADVVVMSILEGLVEEMGRGIGGGRAKLQFSARPSDAMLRKNTPPATDANPDPVPDCGPVWVEFLTDKQFGVGQIRQFAKYIISNHYKRGIMVTHAALSPAARKSLASVEGMAKIECFLEDDLLVNITHHELVPRHVLLSRDEKTALLKRYRLKETQLPRILAKDPVARYLGLRRGQVVKIIRASETAGRYASYRLCV</sequence>
<comment type="subcellular location">
    <subcellularLocation>
        <location evidence="1">Nucleus</location>
    </subcellularLocation>
</comment>
<evidence type="ECO:0000313" key="6">
    <source>
        <dbReference type="EMBL" id="PHH79275.1"/>
    </source>
</evidence>
<protein>
    <recommendedName>
        <fullName evidence="5">RNA polymerase subunit H/Rpb5 C-terminal domain-containing protein</fullName>
    </recommendedName>
</protein>
<dbReference type="AlphaFoldDB" id="A0A2C5ZBL3"/>
<dbReference type="GO" id="GO:0006366">
    <property type="term" value="P:transcription by RNA polymerase II"/>
    <property type="evidence" value="ECO:0007669"/>
    <property type="project" value="TreeGrafter"/>
</dbReference>
<dbReference type="Gene3D" id="3.40.1340.10">
    <property type="entry name" value="RNA polymerase, Rpb5, N-terminal domain"/>
    <property type="match status" value="1"/>
</dbReference>
<feature type="signal peptide" evidence="4">
    <location>
        <begin position="1"/>
        <end position="18"/>
    </location>
</feature>
<feature type="chain" id="PRO_5012248365" description="RNA polymerase subunit H/Rpb5 C-terminal domain-containing protein" evidence="4">
    <location>
        <begin position="19"/>
        <end position="719"/>
    </location>
</feature>
<name>A0A2C5ZBL3_9HYPO</name>
<dbReference type="PANTHER" id="PTHR10535:SF0">
    <property type="entry name" value="DNA-DIRECTED RNA POLYMERASES I, II, AND III SUBUNIT RPABC1"/>
    <property type="match status" value="1"/>
</dbReference>
<dbReference type="GO" id="GO:0006362">
    <property type="term" value="P:transcription elongation by RNA polymerase I"/>
    <property type="evidence" value="ECO:0007669"/>
    <property type="project" value="TreeGrafter"/>
</dbReference>
<evidence type="ECO:0000256" key="1">
    <source>
        <dbReference type="ARBA" id="ARBA00004123"/>
    </source>
</evidence>
<dbReference type="FunFam" id="3.90.940.20:FF:000001">
    <property type="entry name" value="DNA-directed RNA polymerases I, II, and III subunit RPABC1"/>
    <property type="match status" value="1"/>
</dbReference>
<dbReference type="Proteomes" id="UP000226431">
    <property type="component" value="Unassembled WGS sequence"/>
</dbReference>
<dbReference type="GO" id="GO:0005665">
    <property type="term" value="C:RNA polymerase II, core complex"/>
    <property type="evidence" value="ECO:0007669"/>
    <property type="project" value="TreeGrafter"/>
</dbReference>
<dbReference type="InterPro" id="IPR000783">
    <property type="entry name" value="RNA_pol_subH/Rpb5_C"/>
</dbReference>
<comment type="caution">
    <text evidence="6">The sequence shown here is derived from an EMBL/GenBank/DDBJ whole genome shotgun (WGS) entry which is preliminary data.</text>
</comment>
<accession>A0A2C5ZBL3</accession>
<dbReference type="GO" id="GO:0005736">
    <property type="term" value="C:RNA polymerase I complex"/>
    <property type="evidence" value="ECO:0007669"/>
    <property type="project" value="TreeGrafter"/>
</dbReference>
<dbReference type="InterPro" id="IPR036710">
    <property type="entry name" value="RNA_pol_Rpb5_N_sf"/>
</dbReference>
<comment type="similarity">
    <text evidence="3">Belongs to the archaeal Rpo5/eukaryotic RPB5 RNA polymerase subunit family.</text>
</comment>
<evidence type="ECO:0000256" key="3">
    <source>
        <dbReference type="ARBA" id="ARBA00025765"/>
    </source>
</evidence>
<dbReference type="EMBL" id="NJES01000051">
    <property type="protein sequence ID" value="PHH79275.1"/>
    <property type="molecule type" value="Genomic_DNA"/>
</dbReference>
<dbReference type="GO" id="GO:0042797">
    <property type="term" value="P:tRNA transcription by RNA polymerase III"/>
    <property type="evidence" value="ECO:0007669"/>
    <property type="project" value="TreeGrafter"/>
</dbReference>
<evidence type="ECO:0000259" key="5">
    <source>
        <dbReference type="Pfam" id="PF01191"/>
    </source>
</evidence>
<keyword evidence="4" id="KW-0732">Signal</keyword>
<dbReference type="Gene3D" id="3.90.940.20">
    <property type="entry name" value="RPB5-like RNA polymerase subunit"/>
    <property type="match status" value="1"/>
</dbReference>
<evidence type="ECO:0000256" key="4">
    <source>
        <dbReference type="SAM" id="SignalP"/>
    </source>
</evidence>
<organism evidence="6 7">
    <name type="scientific">Ophiocordyceps camponoti-rufipedis</name>
    <dbReference type="NCBI Taxonomy" id="2004952"/>
    <lineage>
        <taxon>Eukaryota</taxon>
        <taxon>Fungi</taxon>
        <taxon>Dikarya</taxon>
        <taxon>Ascomycota</taxon>
        <taxon>Pezizomycotina</taxon>
        <taxon>Sordariomycetes</taxon>
        <taxon>Hypocreomycetidae</taxon>
        <taxon>Hypocreales</taxon>
        <taxon>Ophiocordycipitaceae</taxon>
        <taxon>Ophiocordyceps</taxon>
    </lineage>
</organism>
<keyword evidence="2" id="KW-0804">Transcription</keyword>
<dbReference type="OrthoDB" id="248779at2759"/>
<dbReference type="InterPro" id="IPR035913">
    <property type="entry name" value="RPB5-like_sf"/>
</dbReference>
<gene>
    <name evidence="6" type="ORF">CDD80_5270</name>
</gene>
<dbReference type="GO" id="GO:0003899">
    <property type="term" value="F:DNA-directed RNA polymerase activity"/>
    <property type="evidence" value="ECO:0007669"/>
    <property type="project" value="InterPro"/>
</dbReference>
<evidence type="ECO:0000256" key="2">
    <source>
        <dbReference type="ARBA" id="ARBA00023163"/>
    </source>
</evidence>
<feature type="domain" description="RNA polymerase subunit H/Rpb5 C-terminal" evidence="5">
    <location>
        <begin position="646"/>
        <end position="718"/>
    </location>
</feature>
<dbReference type="GO" id="GO:0003677">
    <property type="term" value="F:DNA binding"/>
    <property type="evidence" value="ECO:0007669"/>
    <property type="project" value="InterPro"/>
</dbReference>
<dbReference type="GO" id="GO:0005666">
    <property type="term" value="C:RNA polymerase III complex"/>
    <property type="evidence" value="ECO:0007669"/>
    <property type="project" value="TreeGrafter"/>
</dbReference>
<dbReference type="PANTHER" id="PTHR10535">
    <property type="entry name" value="DNA-DIRECTED RNA POLYMERASES I, II, AND III SUBUNIT RPABC1"/>
    <property type="match status" value="1"/>
</dbReference>
<keyword evidence="7" id="KW-1185">Reference proteome</keyword>
<dbReference type="SUPFAM" id="SSF55287">
    <property type="entry name" value="RPB5-like RNA polymerase subunit"/>
    <property type="match status" value="1"/>
</dbReference>